<reference evidence="2 3" key="1">
    <citation type="journal article" date="2017" name="Mol. Ecol.">
        <title>Comparative and population genomic landscape of Phellinus noxius: A hypervariable fungus causing root rot in trees.</title>
        <authorList>
            <person name="Chung C.L."/>
            <person name="Lee T.J."/>
            <person name="Akiba M."/>
            <person name="Lee H.H."/>
            <person name="Kuo T.H."/>
            <person name="Liu D."/>
            <person name="Ke H.M."/>
            <person name="Yokoi T."/>
            <person name="Roa M.B."/>
            <person name="Lu M.J."/>
            <person name="Chang Y.Y."/>
            <person name="Ann P.J."/>
            <person name="Tsai J.N."/>
            <person name="Chen C.Y."/>
            <person name="Tzean S.S."/>
            <person name="Ota Y."/>
            <person name="Hattori T."/>
            <person name="Sahashi N."/>
            <person name="Liou R.F."/>
            <person name="Kikuchi T."/>
            <person name="Tsai I.J."/>
        </authorList>
    </citation>
    <scope>NUCLEOTIDE SEQUENCE [LARGE SCALE GENOMIC DNA]</scope>
    <source>
        <strain evidence="2 3">FFPRI411160</strain>
    </source>
</reference>
<proteinExistence type="predicted"/>
<dbReference type="SUPFAM" id="SSF56112">
    <property type="entry name" value="Protein kinase-like (PK-like)"/>
    <property type="match status" value="1"/>
</dbReference>
<feature type="region of interest" description="Disordered" evidence="1">
    <location>
        <begin position="149"/>
        <end position="192"/>
    </location>
</feature>
<evidence type="ECO:0000313" key="3">
    <source>
        <dbReference type="Proteomes" id="UP000217199"/>
    </source>
</evidence>
<evidence type="ECO:0008006" key="4">
    <source>
        <dbReference type="Google" id="ProtNLM"/>
    </source>
</evidence>
<keyword evidence="3" id="KW-1185">Reference proteome</keyword>
<dbReference type="Proteomes" id="UP000217199">
    <property type="component" value="Unassembled WGS sequence"/>
</dbReference>
<gene>
    <name evidence="2" type="ORF">PNOK_0127400</name>
</gene>
<comment type="caution">
    <text evidence="2">The sequence shown here is derived from an EMBL/GenBank/DDBJ whole genome shotgun (WGS) entry which is preliminary data.</text>
</comment>
<organism evidence="2 3">
    <name type="scientific">Pyrrhoderma noxium</name>
    <dbReference type="NCBI Taxonomy" id="2282107"/>
    <lineage>
        <taxon>Eukaryota</taxon>
        <taxon>Fungi</taxon>
        <taxon>Dikarya</taxon>
        <taxon>Basidiomycota</taxon>
        <taxon>Agaricomycotina</taxon>
        <taxon>Agaricomycetes</taxon>
        <taxon>Hymenochaetales</taxon>
        <taxon>Hymenochaetaceae</taxon>
        <taxon>Pyrrhoderma</taxon>
    </lineage>
</organism>
<dbReference type="InParanoid" id="A0A286UX93"/>
<dbReference type="EMBL" id="NBII01000001">
    <property type="protein sequence ID" value="PAV24206.1"/>
    <property type="molecule type" value="Genomic_DNA"/>
</dbReference>
<dbReference type="AlphaFoldDB" id="A0A286UX93"/>
<name>A0A286UX93_9AGAM</name>
<sequence length="621" mass="71420">MSYQPEGRLQKERKVVVEIRDLSKPRDTNEDPYKPDRIVSLSFPGDEISQQTLGSIREQVERECEEIKGKHISFLHQTISSMAETKKFAIENIYYDEGLKLVHLGNEKLMHDIHVYLEYRENDQYFEVSNGSDSNKLLDSHLLNLIKTSPFQGEGKPRDPRSNESSSMDTSSDSNTSDSNKPSEEQEYGELSLDNWKNEGGRYIYYIDDMPVGSLEYASTMYHNDIAAENSMGRVATTNESTWELRVYRTPYGYIHLRYSSEMIDSIVQHQSENQPRKERIVEVEVLDRSKLRDANKDPYKPDNIISFPDEDSFSLLMSTIRRKVEELREEVKGKYVSFSYPHQTLSPGPSSLEMIYCYKPIYDYLTLGLIQSIEESPIYRICLEYREDDPYHSSGSNEKHSYKEFSLANWKREGGMDNTLIYYDGNKPLGSLEFNPTMNHREIASKYSYQIDDDPTCQAAALDNSLLRTYFYLIPLGVLVLSLYPGKGIMDYDFGDKDKPDEVKERLSTVIGGLISGVHTLHWIRTVHGNLKTKNVAVNEDGGATILDFKSTTKSFDHNKYKGDWDNCVVIIDELAKKYPGNEEIWISSNKSIRQEIAKEAEKFKEEVSDEEVDTDSQAA</sequence>
<dbReference type="Gene3D" id="1.10.510.10">
    <property type="entry name" value="Transferase(Phosphotransferase) domain 1"/>
    <property type="match status" value="1"/>
</dbReference>
<feature type="compositionally biased region" description="Acidic residues" evidence="1">
    <location>
        <begin position="609"/>
        <end position="621"/>
    </location>
</feature>
<accession>A0A286UX93</accession>
<feature type="compositionally biased region" description="Low complexity" evidence="1">
    <location>
        <begin position="163"/>
        <end position="180"/>
    </location>
</feature>
<feature type="region of interest" description="Disordered" evidence="1">
    <location>
        <begin position="602"/>
        <end position="621"/>
    </location>
</feature>
<protein>
    <recommendedName>
        <fullName evidence="4">Protein kinase domain-containing protein</fullName>
    </recommendedName>
</protein>
<evidence type="ECO:0000313" key="2">
    <source>
        <dbReference type="EMBL" id="PAV24206.1"/>
    </source>
</evidence>
<evidence type="ECO:0000256" key="1">
    <source>
        <dbReference type="SAM" id="MobiDB-lite"/>
    </source>
</evidence>
<dbReference type="InterPro" id="IPR011009">
    <property type="entry name" value="Kinase-like_dom_sf"/>
</dbReference>